<dbReference type="GO" id="GO:0004069">
    <property type="term" value="F:L-aspartate:2-oxoglutarate aminotransferase activity"/>
    <property type="evidence" value="ECO:0007669"/>
    <property type="project" value="UniProtKB-EC"/>
</dbReference>
<evidence type="ECO:0000256" key="4">
    <source>
        <dbReference type="ARBA" id="ARBA00012753"/>
    </source>
</evidence>
<dbReference type="HGNC" id="HGNC:28487">
    <property type="gene designation" value="GOT1L1"/>
</dbReference>
<dbReference type="Antibodypedia" id="23475">
    <property type="antibodies" value="77 antibodies from 18 providers"/>
</dbReference>
<reference evidence="9 10" key="3">
    <citation type="journal article" date="2006" name="Nature">
        <title>DNA sequence and analysis of human chromosome 8.</title>
        <authorList>
            <person name="Nusbaum C."/>
            <person name="Mikkelsen T.S."/>
            <person name="Zody M.C."/>
            <person name="Asakawa S."/>
            <person name="Taudien S."/>
            <person name="Garber M."/>
            <person name="Kodira C.D."/>
            <person name="Schueler M.G."/>
            <person name="Shimizu A."/>
            <person name="Whittaker C.A."/>
            <person name="Chang J.L."/>
            <person name="Cuomo C.A."/>
            <person name="Dewar K."/>
            <person name="FitzGerald M.G."/>
            <person name="Yang X."/>
            <person name="Allen N.R."/>
            <person name="Anderson S."/>
            <person name="Asakawa T."/>
            <person name="Blechschmidt K."/>
            <person name="Bloom T."/>
            <person name="Borowsky M.L."/>
            <person name="Butler J."/>
            <person name="Cook A."/>
            <person name="Corum B."/>
            <person name="DeArellano K."/>
            <person name="DeCaprio D."/>
            <person name="Dooley K.T."/>
            <person name="Dorris L.III."/>
            <person name="Engels R."/>
            <person name="Glockner G."/>
            <person name="Hafez N."/>
            <person name="Hagopian D.S."/>
            <person name="Hall J.L."/>
            <person name="Ishikawa S.K."/>
            <person name="Jaffe D.B."/>
            <person name="Kamat A."/>
            <person name="Kudoh J."/>
            <person name="Lehmann R."/>
            <person name="Lokitsang T."/>
            <person name="Macdonald P."/>
            <person name="Major J.E."/>
            <person name="Matthews C.D."/>
            <person name="Mauceli E."/>
            <person name="Menzel U."/>
            <person name="Mihalev A.H."/>
            <person name="Minoshima S."/>
            <person name="Murayama Y."/>
            <person name="Naylor J.W."/>
            <person name="Nicol R."/>
            <person name="Nguyen C."/>
            <person name="O'Leary S.B."/>
            <person name="O'Neill K."/>
            <person name="Parker S.C."/>
            <person name="Polley A."/>
            <person name="Raymond C.K."/>
            <person name="Reichwald K."/>
            <person name="Rodriguez J."/>
            <person name="Sasaki T."/>
            <person name="Schilhabel M."/>
            <person name="Siddiqui R."/>
            <person name="Smith C.L."/>
            <person name="Sneddon T.P."/>
            <person name="Talamas J.A."/>
            <person name="Tenzin P."/>
            <person name="Topham K."/>
            <person name="Venkataraman V."/>
            <person name="Wen G."/>
            <person name="Yamazaki S."/>
            <person name="Young S.K."/>
            <person name="Zeng Q."/>
            <person name="Zimmer A.R."/>
            <person name="Rosenthal A."/>
            <person name="Birren B.W."/>
            <person name="Platzer M."/>
            <person name="Shimizu N."/>
            <person name="Lander E.S."/>
        </authorList>
    </citation>
    <scope>NUCLEOTIDE SEQUENCE [LARGE SCALE GENOMIC DNA]</scope>
</reference>
<dbReference type="InterPro" id="IPR015424">
    <property type="entry name" value="PyrdxlP-dep_Trfase"/>
</dbReference>
<feature type="non-terminal residue" evidence="9">
    <location>
        <position position="1"/>
    </location>
</feature>
<reference evidence="9" key="4">
    <citation type="submission" date="2025-08" db="UniProtKB">
        <authorList>
            <consortium name="Ensembl"/>
        </authorList>
    </citation>
    <scope>IDENTIFICATION</scope>
</reference>
<comment type="subunit">
    <text evidence="3">Homodimer.</text>
</comment>
<keyword evidence="11 12" id="KW-1267">Proteomics identification</keyword>
<reference evidence="9 10" key="2">
    <citation type="journal article" date="2004" name="Nature">
        <title>Finishing the euchromatic sequence of the human genome.</title>
        <authorList>
            <consortium name="International Human Genome Sequencing Consortium"/>
        </authorList>
    </citation>
    <scope>NUCLEOTIDE SEQUENCE [LARGE SCALE GENOMIC DNA]</scope>
</reference>
<dbReference type="Proteomes" id="UP000005640">
    <property type="component" value="Chromosome 8"/>
</dbReference>
<dbReference type="GO" id="GO:0006520">
    <property type="term" value="P:amino acid metabolic process"/>
    <property type="evidence" value="ECO:0007669"/>
    <property type="project" value="InterPro"/>
</dbReference>
<evidence type="ECO:0000256" key="1">
    <source>
        <dbReference type="ARBA" id="ARBA00001933"/>
    </source>
</evidence>
<dbReference type="Gene3D" id="3.40.640.10">
    <property type="entry name" value="Type I PLP-dependent aspartate aminotransferase-like (Major domain)"/>
    <property type="match status" value="1"/>
</dbReference>
<feature type="domain" description="Aminotransferase class I/classII large" evidence="8">
    <location>
        <begin position="10"/>
        <end position="127"/>
    </location>
</feature>
<keyword evidence="7" id="KW-0663">Pyridoxal phosphate</keyword>
<dbReference type="EC" id="2.6.1.1" evidence="4"/>
<dbReference type="AlphaFoldDB" id="E5RI59"/>
<dbReference type="InterPro" id="IPR015422">
    <property type="entry name" value="PyrdxlP-dep_Trfase_small"/>
</dbReference>
<dbReference type="Bgee" id="ENSG00000169154">
    <property type="expression patterns" value="Expressed in male germ line stem cell (sensu Vertebrata) in testis and 36 other cell types or tissues"/>
</dbReference>
<dbReference type="InterPro" id="IPR004839">
    <property type="entry name" value="Aminotransferase_I/II_large"/>
</dbReference>
<keyword evidence="6" id="KW-0808">Transferase</keyword>
<keyword evidence="5" id="KW-0032">Aminotransferase</keyword>
<dbReference type="GeneTree" id="ENSGT00950000183082"/>
<dbReference type="HOGENOM" id="CLU_2037290_0_0_1"/>
<reference evidence="9 10" key="1">
    <citation type="journal article" date="2001" name="Nature">
        <title>Initial sequencing and analysis of the human genome.</title>
        <authorList>
            <consortium name="International Human Genome Sequencing Consortium"/>
            <person name="Lander E.S."/>
            <person name="Linton L.M."/>
            <person name="Birren B."/>
            <person name="Nusbaum C."/>
            <person name="Zody M.C."/>
            <person name="Baldwin J."/>
            <person name="Devon K."/>
            <person name="Dewar K."/>
            <person name="Doyle M."/>
            <person name="FitzHugh W."/>
            <person name="Funke R."/>
            <person name="Gage D."/>
            <person name="Harris K."/>
            <person name="Heaford A."/>
            <person name="Howland J."/>
            <person name="Kann L."/>
            <person name="Lehoczky J."/>
            <person name="LeVine R."/>
            <person name="McEwan P."/>
            <person name="McKernan K."/>
            <person name="Meldrim J."/>
            <person name="Mesirov J.P."/>
            <person name="Miranda C."/>
            <person name="Morris W."/>
            <person name="Naylor J."/>
            <person name="Raymond C."/>
            <person name="Rosetti M."/>
            <person name="Santos R."/>
            <person name="Sheridan A."/>
            <person name="Sougnez C."/>
            <person name="Stange-Thomann N."/>
            <person name="Stojanovic N."/>
            <person name="Subramanian A."/>
            <person name="Wyman D."/>
            <person name="Rogers J."/>
            <person name="Sulston J."/>
            <person name="Ainscough R."/>
            <person name="Beck S."/>
            <person name="Bentley D."/>
            <person name="Burton J."/>
            <person name="Clee C."/>
            <person name="Carter N."/>
            <person name="Coulson A."/>
            <person name="Deadman R."/>
            <person name="Deloukas P."/>
            <person name="Dunham A."/>
            <person name="Dunham I."/>
            <person name="Durbin R."/>
            <person name="French L."/>
            <person name="Grafham D."/>
            <person name="Gregory S."/>
            <person name="Hubbard T."/>
            <person name="Humphray S."/>
            <person name="Hunt A."/>
            <person name="Jones M."/>
            <person name="Lloyd C."/>
            <person name="McMurray A."/>
            <person name="Matthews L."/>
            <person name="Mercer S."/>
            <person name="Milne S."/>
            <person name="Mullikin J.C."/>
            <person name="Mungall A."/>
            <person name="Plumb R."/>
            <person name="Ross M."/>
            <person name="Shownkeen R."/>
            <person name="Sims S."/>
            <person name="Waterston R.H."/>
            <person name="Wilson R.K."/>
            <person name="Hillier L.W."/>
            <person name="McPherson J.D."/>
            <person name="Marra M.A."/>
            <person name="Mardis E.R."/>
            <person name="Fulton L.A."/>
            <person name="Chinwalla A.T."/>
            <person name="Pepin K.H."/>
            <person name="Gish W.R."/>
            <person name="Chissoe S.L."/>
            <person name="Wendl M.C."/>
            <person name="Delehaunty K.D."/>
            <person name="Miner T.L."/>
            <person name="Delehaunty A."/>
            <person name="Kramer J.B."/>
            <person name="Cook L.L."/>
            <person name="Fulton R.S."/>
            <person name="Johnson D.L."/>
            <person name="Minx P.J."/>
            <person name="Clifton S.W."/>
            <person name="Hawkins T."/>
            <person name="Branscomb E."/>
            <person name="Predki P."/>
            <person name="Richardson P."/>
            <person name="Wenning S."/>
            <person name="Slezak T."/>
            <person name="Doggett N."/>
            <person name="Cheng J.F."/>
            <person name="Olsen A."/>
            <person name="Lucas S."/>
            <person name="Elkin C."/>
            <person name="Uberbacher E."/>
            <person name="Frazier M."/>
            <person name="Gibbs R.A."/>
            <person name="Muzny D.M."/>
            <person name="Scherer S.E."/>
            <person name="Bouck J.B."/>
            <person name="Sodergren E.J."/>
            <person name="Worley K.C."/>
            <person name="Rives C.M."/>
            <person name="Gorrell J.H."/>
            <person name="Metzker M.L."/>
            <person name="Naylor S.L."/>
            <person name="Kucherlapati R.S."/>
            <person name="Nelson D.L."/>
            <person name="Weinstock G.M."/>
            <person name="Sakaki Y."/>
            <person name="Fujiyama A."/>
            <person name="Hattori M."/>
            <person name="Yada T."/>
            <person name="Toyoda A."/>
            <person name="Itoh T."/>
            <person name="Kawagoe C."/>
            <person name="Watanabe H."/>
            <person name="Totoki Y."/>
            <person name="Taylor T."/>
            <person name="Weissenbach J."/>
            <person name="Heilig R."/>
            <person name="Saurin W."/>
            <person name="Artiguenave F."/>
            <person name="Brottier P."/>
            <person name="Bruls T."/>
            <person name="Pelletier E."/>
            <person name="Robert C."/>
            <person name="Wincker P."/>
            <person name="Smith D.R."/>
            <person name="Doucette-Stamm L."/>
            <person name="Rubenfield M."/>
            <person name="Weinstock K."/>
            <person name="Lee H.M."/>
            <person name="Dubois J."/>
            <person name="Rosenthal A."/>
            <person name="Platzer M."/>
            <person name="Nyakatura G."/>
            <person name="Taudien S."/>
            <person name="Rump A."/>
            <person name="Yang H."/>
            <person name="Yu J."/>
            <person name="Wang J."/>
            <person name="Huang G."/>
            <person name="Gu J."/>
            <person name="Hood L."/>
            <person name="Rowen L."/>
            <person name="Madan A."/>
            <person name="Qin S."/>
            <person name="Davis R.W."/>
            <person name="Federspiel N.A."/>
            <person name="Abola A.P."/>
            <person name="Proctor M.J."/>
            <person name="Myers R.M."/>
            <person name="Schmutz J."/>
            <person name="Dickson M."/>
            <person name="Grimwood J."/>
            <person name="Cox D.R."/>
            <person name="Olson M.V."/>
            <person name="Kaul R."/>
            <person name="Raymond C."/>
            <person name="Shimizu N."/>
            <person name="Kawasaki K."/>
            <person name="Minoshima S."/>
            <person name="Evans G.A."/>
            <person name="Athanasiou M."/>
            <person name="Schultz R."/>
            <person name="Roe B.A."/>
            <person name="Chen F."/>
            <person name="Pan H."/>
            <person name="Ramser J."/>
            <person name="Lehrach H."/>
            <person name="Reinhardt R."/>
            <person name="McCombie W.R."/>
            <person name="de la Bastide M."/>
            <person name="Dedhia N."/>
            <person name="Blocker H."/>
            <person name="Hornischer K."/>
            <person name="Nordsiek G."/>
            <person name="Agarwala R."/>
            <person name="Aravind L."/>
            <person name="Bailey J.A."/>
            <person name="Bateman A."/>
            <person name="Batzoglou S."/>
            <person name="Birney E."/>
            <person name="Bork P."/>
            <person name="Brown D.G."/>
            <person name="Burge C.B."/>
            <person name="Cerutti L."/>
            <person name="Chen H.C."/>
            <person name="Church D."/>
            <person name="Clamp M."/>
            <person name="Copley R.R."/>
            <person name="Doerks T."/>
            <person name="Eddy S.R."/>
            <person name="Eichler E.E."/>
            <person name="Furey T.S."/>
            <person name="Galagan J."/>
            <person name="Gilbert J.G."/>
            <person name="Harmon C."/>
            <person name="Hayashizaki Y."/>
            <person name="Haussler D."/>
            <person name="Hermjakob H."/>
            <person name="Hokamp K."/>
            <person name="Jang W."/>
            <person name="Johnson L.S."/>
            <person name="Jones T.A."/>
            <person name="Kasif S."/>
            <person name="Kaspryzk A."/>
            <person name="Kennedy S."/>
            <person name="Kent W.J."/>
            <person name="Kitts P."/>
            <person name="Koonin E.V."/>
            <person name="Korf I."/>
            <person name="Kulp D."/>
            <person name="Lancet D."/>
            <person name="Lowe T.M."/>
            <person name="McLysaght A."/>
            <person name="Mikkelsen T."/>
            <person name="Moran J.V."/>
            <person name="Mulder N."/>
            <person name="Pollara V.J."/>
            <person name="Ponting C.P."/>
            <person name="Schuler G."/>
            <person name="Schultz J."/>
            <person name="Slater G."/>
            <person name="Smit A.F."/>
            <person name="Stupka E."/>
            <person name="Szustakowski J."/>
            <person name="Thierry-Mieg D."/>
            <person name="Thierry-Mieg J."/>
            <person name="Wagner L."/>
            <person name="Wallis J."/>
            <person name="Wheeler R."/>
            <person name="Williams A."/>
            <person name="Wolf Y.I."/>
            <person name="Wolfe K.H."/>
            <person name="Yang S.P."/>
            <person name="Yeh R.F."/>
            <person name="Collins F."/>
            <person name="Guyer M.S."/>
            <person name="Peterson J."/>
            <person name="Felsenfeld A."/>
            <person name="Wetterstrand K.A."/>
            <person name="Patrinos A."/>
            <person name="Morgan M.J."/>
            <person name="de Jong P."/>
            <person name="Catanese J.J."/>
            <person name="Osoegawa K."/>
            <person name="Shizuya H."/>
            <person name="Choi S."/>
            <person name="Chen Y.J."/>
        </authorList>
    </citation>
    <scope>NUCLEOTIDE SEQUENCE [LARGE SCALE GENOMIC DNA]</scope>
</reference>
<gene>
    <name evidence="9" type="primary">GOT1L1</name>
</gene>
<dbReference type="PANTHER" id="PTHR11879">
    <property type="entry name" value="ASPARTATE AMINOTRANSFERASE"/>
    <property type="match status" value="1"/>
</dbReference>
<evidence type="ECO:0000256" key="6">
    <source>
        <dbReference type="ARBA" id="ARBA00022679"/>
    </source>
</evidence>
<dbReference type="SMR" id="E5RI59"/>
<dbReference type="InterPro" id="IPR015421">
    <property type="entry name" value="PyrdxlP-dep_Trfase_major"/>
</dbReference>
<dbReference type="OrthoDB" id="6752799at2759"/>
<evidence type="ECO:0000256" key="7">
    <source>
        <dbReference type="ARBA" id="ARBA00022898"/>
    </source>
</evidence>
<accession>E5RI59</accession>
<dbReference type="PANTHER" id="PTHR11879:SF6">
    <property type="entry name" value="ASPARTATE AMINOTRANSFERASE, CYTOPLASMIC 2-RELATED"/>
    <property type="match status" value="1"/>
</dbReference>
<proteinExistence type="evidence at protein level"/>
<dbReference type="UCSC" id="uc064lyo.1">
    <property type="organism name" value="human"/>
</dbReference>
<dbReference type="EMBL" id="FJ695190">
    <property type="status" value="NOT_ANNOTATED_CDS"/>
    <property type="molecule type" value="Genomic_DNA"/>
</dbReference>
<dbReference type="Pfam" id="PF00155">
    <property type="entry name" value="Aminotran_1_2"/>
    <property type="match status" value="1"/>
</dbReference>
<evidence type="ECO:0000256" key="5">
    <source>
        <dbReference type="ARBA" id="ARBA00022576"/>
    </source>
</evidence>
<organism evidence="9 10">
    <name type="scientific">Homo sapiens</name>
    <name type="common">Human</name>
    <dbReference type="NCBI Taxonomy" id="9606"/>
    <lineage>
        <taxon>Eukaryota</taxon>
        <taxon>Metazoa</taxon>
        <taxon>Chordata</taxon>
        <taxon>Craniata</taxon>
        <taxon>Vertebrata</taxon>
        <taxon>Euteleostomi</taxon>
        <taxon>Mammalia</taxon>
        <taxon>Eutheria</taxon>
        <taxon>Euarchontoglires</taxon>
        <taxon>Primates</taxon>
        <taxon>Haplorrhini</taxon>
        <taxon>Catarrhini</taxon>
        <taxon>Hominidae</taxon>
        <taxon>Homo</taxon>
    </lineage>
</organism>
<dbReference type="InterPro" id="IPR000796">
    <property type="entry name" value="Asp_trans"/>
</dbReference>
<evidence type="ECO:0007829" key="12">
    <source>
        <dbReference type="ProteomicsDB" id="E5RI59"/>
    </source>
</evidence>
<dbReference type="GO" id="GO:0030170">
    <property type="term" value="F:pyridoxal phosphate binding"/>
    <property type="evidence" value="ECO:0007669"/>
    <property type="project" value="InterPro"/>
</dbReference>
<sequence length="157" mass="17376">MEEDTRILQYFVSQGFEFFCSQSLSKNFGIYDEGVGMLVVVAVNNQQLLCVLSQLEGLAQALWLNPPNTGARVITSILCNPALLGEWKQSLKEVVENIMLTKEKVKEKLQLLGTPGSWGHITEQSGTHGYLGLNCKGLGGWCPPFLTFGLYLSIKLH</sequence>
<dbReference type="EMBL" id="AC130304">
    <property type="status" value="NOT_ANNOTATED_CDS"/>
    <property type="molecule type" value="Genomic_DNA"/>
</dbReference>
<dbReference type="OpenTargets" id="ENSG00000169154"/>
<comment type="cofactor">
    <cofactor evidence="1">
        <name>pyridoxal 5'-phosphate</name>
        <dbReference type="ChEBI" id="CHEBI:597326"/>
    </cofactor>
</comment>
<evidence type="ECO:0007829" key="11">
    <source>
        <dbReference type="PeptideAtlas" id="E5RI59"/>
    </source>
</evidence>
<dbReference type="VEuPathDB" id="HostDB:ENSG00000169154"/>
<dbReference type="SUPFAM" id="SSF53383">
    <property type="entry name" value="PLP-dependent transferases"/>
    <property type="match status" value="1"/>
</dbReference>
<evidence type="ECO:0000313" key="9">
    <source>
        <dbReference type="Ensembl" id="ENSP00000429558.2"/>
    </source>
</evidence>
<dbReference type="ProteomicsDB" id="16194"/>
<name>E5RI59_HUMAN</name>
<dbReference type="MassIVE" id="E5RI59"/>
<comment type="similarity">
    <text evidence="2">Belongs to the class-I pyridoxal-phosphate-dependent aminotransferase family.</text>
</comment>
<keyword evidence="10" id="KW-1185">Reference proteome</keyword>
<evidence type="ECO:0000259" key="8">
    <source>
        <dbReference type="Pfam" id="PF00155"/>
    </source>
</evidence>
<dbReference type="Gene3D" id="3.90.1150.10">
    <property type="entry name" value="Aspartate Aminotransferase, domain 1"/>
    <property type="match status" value="1"/>
</dbReference>
<dbReference type="ExpressionAtlas" id="E5RI59">
    <property type="expression patterns" value="baseline and differential"/>
</dbReference>
<dbReference type="PRINTS" id="PR00799">
    <property type="entry name" value="TRANSAMINASE"/>
</dbReference>
<protein>
    <recommendedName>
        <fullName evidence="4">aspartate transaminase</fullName>
        <ecNumber evidence="4">2.6.1.1</ecNumber>
    </recommendedName>
</protein>
<evidence type="ECO:0000256" key="2">
    <source>
        <dbReference type="ARBA" id="ARBA00007441"/>
    </source>
</evidence>
<evidence type="ECO:0000313" key="10">
    <source>
        <dbReference type="Proteomes" id="UP000005640"/>
    </source>
</evidence>
<dbReference type="Ensembl" id="ENST00000518826.3">
    <property type="protein sequence ID" value="ENSP00000429558.2"/>
    <property type="gene ID" value="ENSG00000169154.7"/>
</dbReference>
<reference evidence="9" key="5">
    <citation type="submission" date="2025-09" db="UniProtKB">
        <authorList>
            <consortium name="Ensembl"/>
        </authorList>
    </citation>
    <scope>IDENTIFICATION</scope>
</reference>
<evidence type="ECO:0000256" key="3">
    <source>
        <dbReference type="ARBA" id="ARBA00011738"/>
    </source>
</evidence>